<name>A0ACC3DXJ2_9PEZI</name>
<comment type="caution">
    <text evidence="1">The sequence shown here is derived from an EMBL/GenBank/DDBJ whole genome shotgun (WGS) entry which is preliminary data.</text>
</comment>
<keyword evidence="2" id="KW-1185">Reference proteome</keyword>
<evidence type="ECO:0000313" key="2">
    <source>
        <dbReference type="Proteomes" id="UP001186974"/>
    </source>
</evidence>
<reference evidence="1" key="1">
    <citation type="submission" date="2024-09" db="EMBL/GenBank/DDBJ databases">
        <title>Black Yeasts Isolated from many extreme environments.</title>
        <authorList>
            <person name="Coleine C."/>
            <person name="Stajich J.E."/>
            <person name="Selbmann L."/>
        </authorList>
    </citation>
    <scope>NUCLEOTIDE SEQUENCE</scope>
    <source>
        <strain evidence="1">CCFEE 5737</strain>
    </source>
</reference>
<accession>A0ACC3DXJ2</accession>
<evidence type="ECO:0000313" key="1">
    <source>
        <dbReference type="EMBL" id="KAK3081411.1"/>
    </source>
</evidence>
<organism evidence="1 2">
    <name type="scientific">Coniosporium uncinatum</name>
    <dbReference type="NCBI Taxonomy" id="93489"/>
    <lineage>
        <taxon>Eukaryota</taxon>
        <taxon>Fungi</taxon>
        <taxon>Dikarya</taxon>
        <taxon>Ascomycota</taxon>
        <taxon>Pezizomycotina</taxon>
        <taxon>Dothideomycetes</taxon>
        <taxon>Dothideomycetes incertae sedis</taxon>
        <taxon>Coniosporium</taxon>
    </lineage>
</organism>
<dbReference type="Proteomes" id="UP001186974">
    <property type="component" value="Unassembled WGS sequence"/>
</dbReference>
<gene>
    <name evidence="1" type="ORF">LTS18_006945</name>
</gene>
<proteinExistence type="predicted"/>
<protein>
    <submittedName>
        <fullName evidence="1">Uncharacterized protein</fullName>
    </submittedName>
</protein>
<dbReference type="EMBL" id="JAWDJW010000171">
    <property type="protein sequence ID" value="KAK3081411.1"/>
    <property type="molecule type" value="Genomic_DNA"/>
</dbReference>
<sequence>MPEVTDADMNLQENEISNADPGPFRKQTNLFLGVLSQFCYVGAQVAVANYFISLCEQSGYDAATSSNLLAVGQGVYTAMRFISADLMTFRIFKPRYMIATYLGLCFVFALATTLTRGKTSVAMIILTQAFESMCFATIFTLALRGLGRHTKLGGSMLVAAISGGAAVPPIAGAVATSTGSFHTAMAVPAAFFALSWVFPIYVNLVKGASMDEHRETKLNIDAAHAVDIKQIELERAYGDGIHDKSGAREIVESI</sequence>